<protein>
    <recommendedName>
        <fullName evidence="1">Calcineurin-like phosphoesterase domain-containing protein</fullName>
    </recommendedName>
</protein>
<dbReference type="EMBL" id="JBGBPQ010000026">
    <property type="protein sequence ID" value="KAL1498917.1"/>
    <property type="molecule type" value="Genomic_DNA"/>
</dbReference>
<comment type="caution">
    <text evidence="2">The sequence shown here is derived from an EMBL/GenBank/DDBJ whole genome shotgun (WGS) entry which is preliminary data.</text>
</comment>
<dbReference type="PANTHER" id="PTHR36492">
    <property type="match status" value="1"/>
</dbReference>
<organism evidence="2 3">
    <name type="scientific">Prymnesium parvum</name>
    <name type="common">Toxic golden alga</name>
    <dbReference type="NCBI Taxonomy" id="97485"/>
    <lineage>
        <taxon>Eukaryota</taxon>
        <taxon>Haptista</taxon>
        <taxon>Haptophyta</taxon>
        <taxon>Prymnesiophyceae</taxon>
        <taxon>Prymnesiales</taxon>
        <taxon>Prymnesiaceae</taxon>
        <taxon>Prymnesium</taxon>
    </lineage>
</organism>
<dbReference type="SUPFAM" id="SSF56300">
    <property type="entry name" value="Metallo-dependent phosphatases"/>
    <property type="match status" value="1"/>
</dbReference>
<dbReference type="InterPro" id="IPR052963">
    <property type="entry name" value="Pantetheine_PDE"/>
</dbReference>
<reference evidence="2 3" key="1">
    <citation type="journal article" date="2024" name="Science">
        <title>Giant polyketide synthase enzymes in the biosynthesis of giant marine polyether toxins.</title>
        <authorList>
            <person name="Fallon T.R."/>
            <person name="Shende V.V."/>
            <person name="Wierzbicki I.H."/>
            <person name="Pendleton A.L."/>
            <person name="Watervoot N.F."/>
            <person name="Auber R.P."/>
            <person name="Gonzalez D.J."/>
            <person name="Wisecaver J.H."/>
            <person name="Moore B.S."/>
        </authorList>
    </citation>
    <scope>NUCLEOTIDE SEQUENCE [LARGE SCALE GENOMIC DNA]</scope>
    <source>
        <strain evidence="2 3">12B1</strain>
    </source>
</reference>
<accession>A0AB34IIQ6</accession>
<dbReference type="InterPro" id="IPR029052">
    <property type="entry name" value="Metallo-depent_PP-like"/>
</dbReference>
<evidence type="ECO:0000313" key="2">
    <source>
        <dbReference type="EMBL" id="KAL1498917.1"/>
    </source>
</evidence>
<evidence type="ECO:0000259" key="1">
    <source>
        <dbReference type="Pfam" id="PF00149"/>
    </source>
</evidence>
<name>A0AB34IIQ6_PRYPA</name>
<dbReference type="Gene3D" id="3.60.21.10">
    <property type="match status" value="1"/>
</dbReference>
<dbReference type="Pfam" id="PF00149">
    <property type="entry name" value="Metallophos"/>
    <property type="match status" value="1"/>
</dbReference>
<dbReference type="InterPro" id="IPR004843">
    <property type="entry name" value="Calcineurin-like_PHP"/>
</dbReference>
<dbReference type="GO" id="GO:0016787">
    <property type="term" value="F:hydrolase activity"/>
    <property type="evidence" value="ECO:0007669"/>
    <property type="project" value="InterPro"/>
</dbReference>
<evidence type="ECO:0000313" key="3">
    <source>
        <dbReference type="Proteomes" id="UP001515480"/>
    </source>
</evidence>
<feature type="domain" description="Calcineurin-like phosphoesterase" evidence="1">
    <location>
        <begin position="26"/>
        <end position="112"/>
    </location>
</feature>
<dbReference type="Proteomes" id="UP001515480">
    <property type="component" value="Unassembled WGS sequence"/>
</dbReference>
<dbReference type="CDD" id="cd00838">
    <property type="entry name" value="MPP_superfamily"/>
    <property type="match status" value="1"/>
</dbReference>
<dbReference type="AlphaFoldDB" id="A0AB34IIQ6"/>
<keyword evidence="3" id="KW-1185">Reference proteome</keyword>
<dbReference type="PANTHER" id="PTHR36492:SF2">
    <property type="entry name" value="[ACYL-CARRIER-PROTEIN] PHOSPHODIESTERASE PPTH"/>
    <property type="match status" value="1"/>
</dbReference>
<sequence length="373" mass="42365">MRHPRSFIPPTFPSNSLSTQDCLHSVYAVSDLHTDYAENLAWVDRLCSRRHLRDVLLVAGDVSDTLPLFQQTMATLALKFGLVFFVPGNHDLWLRRDGSEGKDSLRKLWRIERACEAAGVKTTPQRVRMCGGSVSICPLLSFYHESFDTEPAISRLRLPSVARVMADYRACHWPPPLRMGSEDLARLFDRINERQLARSAAQAENNAWLTPLRSWDDAHGEGAALLSFSHFLPRIELIPEKRFLFYPDLMKAVGSAPLGARLKSLRPHAHVFGHTHFGWDGEVEGVRYIQAPLGTPKERRQRMRTLAIGEMTRGPLEVYDGRRRSGPAGLVARRHAVWSDYYRTTEREPTTVEPAPWVLKHYLARAPRRVVGS</sequence>
<gene>
    <name evidence="2" type="ORF">AB1Y20_013439</name>
</gene>
<proteinExistence type="predicted"/>